<reference evidence="2 3" key="1">
    <citation type="submission" date="2020-07" db="EMBL/GenBank/DDBJ databases">
        <title>Sequencing the genomes of 1000 actinobacteria strains.</title>
        <authorList>
            <person name="Klenk H.-P."/>
        </authorList>
    </citation>
    <scope>NUCLEOTIDE SEQUENCE [LARGE SCALE GENOMIC DNA]</scope>
    <source>
        <strain evidence="2 3">DSM 26474</strain>
    </source>
</reference>
<dbReference type="AlphaFoldDB" id="A0A852SN46"/>
<evidence type="ECO:0000259" key="1">
    <source>
        <dbReference type="PROSITE" id="PS51819"/>
    </source>
</evidence>
<gene>
    <name evidence="2" type="ORF">BJ984_001393</name>
</gene>
<dbReference type="InterPro" id="IPR037523">
    <property type="entry name" value="VOC_core"/>
</dbReference>
<dbReference type="SUPFAM" id="SSF54593">
    <property type="entry name" value="Glyoxalase/Bleomycin resistance protein/Dihydroxybiphenyl dioxygenase"/>
    <property type="match status" value="1"/>
</dbReference>
<dbReference type="RefSeq" id="WP_179547422.1">
    <property type="nucleotide sequence ID" value="NZ_BSEW01000001.1"/>
</dbReference>
<protein>
    <submittedName>
        <fullName evidence="2">Putative enzyme related to lactoylglutathione lyase</fullName>
    </submittedName>
</protein>
<name>A0A852SN46_9MICO</name>
<accession>A0A852SN46</accession>
<keyword evidence="2" id="KW-0456">Lyase</keyword>
<dbReference type="CDD" id="cd06587">
    <property type="entry name" value="VOC"/>
    <property type="match status" value="1"/>
</dbReference>
<keyword evidence="3" id="KW-1185">Reference proteome</keyword>
<evidence type="ECO:0000313" key="3">
    <source>
        <dbReference type="Proteomes" id="UP000549913"/>
    </source>
</evidence>
<dbReference type="PROSITE" id="PS51819">
    <property type="entry name" value="VOC"/>
    <property type="match status" value="1"/>
</dbReference>
<dbReference type="InterPro" id="IPR004360">
    <property type="entry name" value="Glyas_Fos-R_dOase_dom"/>
</dbReference>
<dbReference type="Pfam" id="PF00903">
    <property type="entry name" value="Glyoxalase"/>
    <property type="match status" value="1"/>
</dbReference>
<comment type="caution">
    <text evidence="2">The sequence shown here is derived from an EMBL/GenBank/DDBJ whole genome shotgun (WGS) entry which is preliminary data.</text>
</comment>
<dbReference type="Proteomes" id="UP000549913">
    <property type="component" value="Unassembled WGS sequence"/>
</dbReference>
<dbReference type="EMBL" id="JACCBM010000001">
    <property type="protein sequence ID" value="NYD70235.1"/>
    <property type="molecule type" value="Genomic_DNA"/>
</dbReference>
<sequence>MLGTHPIDVVLLVKDLEHAREFYGEKLQLAIVDEDDSTISFQTGATRLKASLSTTGTKDSQTQASWRVDDLEAEVAWLQERGIAPEEYDTDEITTVNGIADQGSAWVAWITDPDGNVLGVEQAK</sequence>
<feature type="domain" description="VOC" evidence="1">
    <location>
        <begin position="5"/>
        <end position="123"/>
    </location>
</feature>
<evidence type="ECO:0000313" key="2">
    <source>
        <dbReference type="EMBL" id="NYD70235.1"/>
    </source>
</evidence>
<dbReference type="InterPro" id="IPR029068">
    <property type="entry name" value="Glyas_Bleomycin-R_OHBP_Dase"/>
</dbReference>
<dbReference type="GO" id="GO:0016829">
    <property type="term" value="F:lyase activity"/>
    <property type="evidence" value="ECO:0007669"/>
    <property type="project" value="UniProtKB-KW"/>
</dbReference>
<organism evidence="2 3">
    <name type="scientific">Herbiconiux flava</name>
    <dbReference type="NCBI Taxonomy" id="881268"/>
    <lineage>
        <taxon>Bacteria</taxon>
        <taxon>Bacillati</taxon>
        <taxon>Actinomycetota</taxon>
        <taxon>Actinomycetes</taxon>
        <taxon>Micrococcales</taxon>
        <taxon>Microbacteriaceae</taxon>
        <taxon>Herbiconiux</taxon>
    </lineage>
</organism>
<dbReference type="Gene3D" id="3.10.180.10">
    <property type="entry name" value="2,3-Dihydroxybiphenyl 1,2-Dioxygenase, domain 1"/>
    <property type="match status" value="1"/>
</dbReference>
<proteinExistence type="predicted"/>